<evidence type="ECO:0000313" key="1">
    <source>
        <dbReference type="EMBL" id="JAH62787.1"/>
    </source>
</evidence>
<sequence length="21" mass="2376">MDTQIWTSIPNPSLVFFPPAN</sequence>
<protein>
    <submittedName>
        <fullName evidence="1">Uncharacterized protein</fullName>
    </submittedName>
</protein>
<proteinExistence type="predicted"/>
<name>A0A0E9UAP1_ANGAN</name>
<dbReference type="EMBL" id="GBXM01045790">
    <property type="protein sequence ID" value="JAH62787.1"/>
    <property type="molecule type" value="Transcribed_RNA"/>
</dbReference>
<dbReference type="AlphaFoldDB" id="A0A0E9UAP1"/>
<accession>A0A0E9UAP1</accession>
<reference evidence="1" key="1">
    <citation type="submission" date="2014-11" db="EMBL/GenBank/DDBJ databases">
        <authorList>
            <person name="Amaro Gonzalez C."/>
        </authorList>
    </citation>
    <scope>NUCLEOTIDE SEQUENCE</scope>
</reference>
<reference evidence="1" key="2">
    <citation type="journal article" date="2015" name="Fish Shellfish Immunol.">
        <title>Early steps in the European eel (Anguilla anguilla)-Vibrio vulnificus interaction in the gills: Role of the RtxA13 toxin.</title>
        <authorList>
            <person name="Callol A."/>
            <person name="Pajuelo D."/>
            <person name="Ebbesson L."/>
            <person name="Teles M."/>
            <person name="MacKenzie S."/>
            <person name="Amaro C."/>
        </authorList>
    </citation>
    <scope>NUCLEOTIDE SEQUENCE</scope>
</reference>
<organism evidence="1">
    <name type="scientific">Anguilla anguilla</name>
    <name type="common">European freshwater eel</name>
    <name type="synonym">Muraena anguilla</name>
    <dbReference type="NCBI Taxonomy" id="7936"/>
    <lineage>
        <taxon>Eukaryota</taxon>
        <taxon>Metazoa</taxon>
        <taxon>Chordata</taxon>
        <taxon>Craniata</taxon>
        <taxon>Vertebrata</taxon>
        <taxon>Euteleostomi</taxon>
        <taxon>Actinopterygii</taxon>
        <taxon>Neopterygii</taxon>
        <taxon>Teleostei</taxon>
        <taxon>Anguilliformes</taxon>
        <taxon>Anguillidae</taxon>
        <taxon>Anguilla</taxon>
    </lineage>
</organism>